<dbReference type="EMBL" id="CAAALY010259971">
    <property type="protein sequence ID" value="VEL39067.1"/>
    <property type="molecule type" value="Genomic_DNA"/>
</dbReference>
<evidence type="ECO:0000313" key="1">
    <source>
        <dbReference type="EMBL" id="VEL39067.1"/>
    </source>
</evidence>
<organism evidence="1 2">
    <name type="scientific">Protopolystoma xenopodis</name>
    <dbReference type="NCBI Taxonomy" id="117903"/>
    <lineage>
        <taxon>Eukaryota</taxon>
        <taxon>Metazoa</taxon>
        <taxon>Spiralia</taxon>
        <taxon>Lophotrochozoa</taxon>
        <taxon>Platyhelminthes</taxon>
        <taxon>Monogenea</taxon>
        <taxon>Polyopisthocotylea</taxon>
        <taxon>Polystomatidea</taxon>
        <taxon>Polystomatidae</taxon>
        <taxon>Protopolystoma</taxon>
    </lineage>
</organism>
<comment type="caution">
    <text evidence="1">The sequence shown here is derived from an EMBL/GenBank/DDBJ whole genome shotgun (WGS) entry which is preliminary data.</text>
</comment>
<sequence length="138" mass="15673">MRTPEQLQQPPQPFRPNCRDSACVTTFDGHFDSCRRVSSLGNSNLRLRLRVGTKHILILWKSERFEPLTFKGFGKSSVHEPKTRLNGAMICTLFWPVAIRTALLFQPHLPLGSHSNHNSHFWLYACNALFTPSPVGAM</sequence>
<dbReference type="Proteomes" id="UP000784294">
    <property type="component" value="Unassembled WGS sequence"/>
</dbReference>
<keyword evidence="2" id="KW-1185">Reference proteome</keyword>
<protein>
    <submittedName>
        <fullName evidence="1">Uncharacterized protein</fullName>
    </submittedName>
</protein>
<reference evidence="1" key="1">
    <citation type="submission" date="2018-11" db="EMBL/GenBank/DDBJ databases">
        <authorList>
            <consortium name="Pathogen Informatics"/>
        </authorList>
    </citation>
    <scope>NUCLEOTIDE SEQUENCE</scope>
</reference>
<accession>A0A448XKW7</accession>
<dbReference type="AlphaFoldDB" id="A0A448XKW7"/>
<proteinExistence type="predicted"/>
<evidence type="ECO:0000313" key="2">
    <source>
        <dbReference type="Proteomes" id="UP000784294"/>
    </source>
</evidence>
<name>A0A448XKW7_9PLAT</name>
<gene>
    <name evidence="1" type="ORF">PXEA_LOCUS32507</name>
</gene>